<evidence type="ECO:0000313" key="2">
    <source>
        <dbReference type="Proteomes" id="UP000326268"/>
    </source>
</evidence>
<sequence length="130" mass="14810">MFGITTMVLTRLNGSRMSQSSHSPAWLKISVGCSQLLLTYCILSWLCSHLMTLDHAALPVFVSLIWVEYRLYRKPTSSITGIDVLLIHSEYPPTRGRWTMIPHCQYGFHQRPLTRDLVGQSPRHSTTVPI</sequence>
<dbReference type="EMBL" id="ML737593">
    <property type="protein sequence ID" value="KAE8367784.1"/>
    <property type="molecule type" value="Genomic_DNA"/>
</dbReference>
<name>A0A5N7AD41_9EURO</name>
<dbReference type="RefSeq" id="XP_031930865.1">
    <property type="nucleotide sequence ID" value="XM_032065866.1"/>
</dbReference>
<dbReference type="AlphaFoldDB" id="A0A5N7AD41"/>
<evidence type="ECO:0000313" key="1">
    <source>
        <dbReference type="EMBL" id="KAE8367784.1"/>
    </source>
</evidence>
<keyword evidence="2" id="KW-1185">Reference proteome</keyword>
<reference evidence="1 2" key="1">
    <citation type="submission" date="2019-04" db="EMBL/GenBank/DDBJ databases">
        <title>Friends and foes A comparative genomics studyof 23 Aspergillus species from section Flavi.</title>
        <authorList>
            <consortium name="DOE Joint Genome Institute"/>
            <person name="Kjaerbolling I."/>
            <person name="Vesth T."/>
            <person name="Frisvad J.C."/>
            <person name="Nybo J.L."/>
            <person name="Theobald S."/>
            <person name="Kildgaard S."/>
            <person name="Isbrandt T."/>
            <person name="Kuo A."/>
            <person name="Sato A."/>
            <person name="Lyhne E.K."/>
            <person name="Kogle M.E."/>
            <person name="Wiebenga A."/>
            <person name="Kun R.S."/>
            <person name="Lubbers R.J."/>
            <person name="Makela M.R."/>
            <person name="Barry K."/>
            <person name="Chovatia M."/>
            <person name="Clum A."/>
            <person name="Daum C."/>
            <person name="Haridas S."/>
            <person name="He G."/>
            <person name="LaButti K."/>
            <person name="Lipzen A."/>
            <person name="Mondo S."/>
            <person name="Riley R."/>
            <person name="Salamov A."/>
            <person name="Simmons B.A."/>
            <person name="Magnuson J.K."/>
            <person name="Henrissat B."/>
            <person name="Mortensen U.H."/>
            <person name="Larsen T.O."/>
            <person name="Devries R.P."/>
            <person name="Grigoriev I.V."/>
            <person name="Machida M."/>
            <person name="Baker S.E."/>
            <person name="Andersen M.R."/>
        </authorList>
    </citation>
    <scope>NUCLEOTIDE SEQUENCE [LARGE SCALE GENOMIC DNA]</scope>
    <source>
        <strain evidence="1 2">CBS 763.97</strain>
    </source>
</reference>
<protein>
    <submittedName>
        <fullName evidence="1">Uncharacterized protein</fullName>
    </submittedName>
</protein>
<dbReference type="GeneID" id="43650312"/>
<proteinExistence type="predicted"/>
<organism evidence="1 2">
    <name type="scientific">Aspergillus caelatus</name>
    <dbReference type="NCBI Taxonomy" id="61420"/>
    <lineage>
        <taxon>Eukaryota</taxon>
        <taxon>Fungi</taxon>
        <taxon>Dikarya</taxon>
        <taxon>Ascomycota</taxon>
        <taxon>Pezizomycotina</taxon>
        <taxon>Eurotiomycetes</taxon>
        <taxon>Eurotiomycetidae</taxon>
        <taxon>Eurotiales</taxon>
        <taxon>Aspergillaceae</taxon>
        <taxon>Aspergillus</taxon>
        <taxon>Aspergillus subgen. Circumdati</taxon>
    </lineage>
</organism>
<accession>A0A5N7AD41</accession>
<dbReference type="Proteomes" id="UP000326268">
    <property type="component" value="Unassembled WGS sequence"/>
</dbReference>
<gene>
    <name evidence="1" type="ORF">BDV27DRAFT_123413</name>
</gene>